<proteinExistence type="predicted"/>
<feature type="signal peptide" evidence="1">
    <location>
        <begin position="1"/>
        <end position="27"/>
    </location>
</feature>
<feature type="non-terminal residue" evidence="3">
    <location>
        <position position="452"/>
    </location>
</feature>
<evidence type="ECO:0000313" key="4">
    <source>
        <dbReference type="Proteomes" id="UP000304900"/>
    </source>
</evidence>
<comment type="caution">
    <text evidence="3">The sequence shown here is derived from an EMBL/GenBank/DDBJ whole genome shotgun (WGS) entry which is preliminary data.</text>
</comment>
<accession>A0A4U6D4D7</accession>
<dbReference type="EMBL" id="SZVO01000007">
    <property type="protein sequence ID" value="TKT91041.1"/>
    <property type="molecule type" value="Genomic_DNA"/>
</dbReference>
<sequence length="452" mass="44579">MKKTFIRKGIFACIAAIVGIASSFAQGITTGAVDPASVCVGGTVSVTYTTTGTFAVGTIFSAELSDATGTFPATPNVIGTGADTPLSGVIPVGSVAGTAYKIRVTTSTPAVVGDPSSAFAVNAIPVAPAVTSPVNYTVGDAATALPSSAGYLWYDAATGGTGLATAPTPSTVTVGTKSYFVSQTLNGCEGPRAEIKVIVGACTTPAPTVVSPVNYNVGATATVLPVVANGLWYDVATGGTGLAAAPTPSTVTAGTKSYFVSQTLNGCEGPRAEIKVIVTCATPAPTVISPVNYNVGATATALPAVANGLWYDVATGGTGLATAPTPSTVTVGTKSYFVSQTLNGCEGPRAEIEVIVGACTTPAPTVVSPVNYNVGATASALPAVANGLWYDAAAGGTGLAAAPIPSTVTAGTKSYFVSQTLNGCEGPRAEIKVIVTCATPAPTVVSPVNYNV</sequence>
<keyword evidence="1" id="KW-0732">Signal</keyword>
<gene>
    <name evidence="3" type="ORF">FDK13_15385</name>
</gene>
<dbReference type="Pfam" id="PF19081">
    <property type="entry name" value="Ig_7"/>
    <property type="match status" value="3"/>
</dbReference>
<name>A0A4U6D4D7_9BACT</name>
<reference evidence="3 4" key="1">
    <citation type="submission" date="2019-05" db="EMBL/GenBank/DDBJ databases">
        <title>Dyadobacter AR-3-8 sp. nov., isolated from arctic soil.</title>
        <authorList>
            <person name="Chaudhary D.K."/>
        </authorList>
    </citation>
    <scope>NUCLEOTIDE SEQUENCE [LARGE SCALE GENOMIC DNA]</scope>
    <source>
        <strain evidence="3 4">AR-3-8</strain>
    </source>
</reference>
<protein>
    <recommendedName>
        <fullName evidence="2">Ig-like domain-containing protein</fullName>
    </recommendedName>
</protein>
<feature type="chain" id="PRO_5020183136" description="Ig-like domain-containing protein" evidence="1">
    <location>
        <begin position="28"/>
        <end position="452"/>
    </location>
</feature>
<dbReference type="InterPro" id="IPR044023">
    <property type="entry name" value="Ig_7"/>
</dbReference>
<organism evidence="3 4">
    <name type="scientific">Dyadobacter frigoris</name>
    <dbReference type="NCBI Taxonomy" id="2576211"/>
    <lineage>
        <taxon>Bacteria</taxon>
        <taxon>Pseudomonadati</taxon>
        <taxon>Bacteroidota</taxon>
        <taxon>Cytophagia</taxon>
        <taxon>Cytophagales</taxon>
        <taxon>Spirosomataceae</taxon>
        <taxon>Dyadobacter</taxon>
    </lineage>
</organism>
<evidence type="ECO:0000259" key="2">
    <source>
        <dbReference type="Pfam" id="PF19081"/>
    </source>
</evidence>
<feature type="domain" description="Ig-like" evidence="2">
    <location>
        <begin position="206"/>
        <end position="279"/>
    </location>
</feature>
<evidence type="ECO:0000313" key="3">
    <source>
        <dbReference type="EMBL" id="TKT91041.1"/>
    </source>
</evidence>
<dbReference type="AlphaFoldDB" id="A0A4U6D4D7"/>
<keyword evidence="4" id="KW-1185">Reference proteome</keyword>
<feature type="domain" description="Ig-like" evidence="2">
    <location>
        <begin position="125"/>
        <end position="199"/>
    </location>
</feature>
<feature type="domain" description="Ig-like" evidence="2">
    <location>
        <begin position="284"/>
        <end position="356"/>
    </location>
</feature>
<evidence type="ECO:0000256" key="1">
    <source>
        <dbReference type="SAM" id="SignalP"/>
    </source>
</evidence>
<dbReference type="Proteomes" id="UP000304900">
    <property type="component" value="Unassembled WGS sequence"/>
</dbReference>